<dbReference type="Gene3D" id="2.160.20.10">
    <property type="entry name" value="Single-stranded right-handed beta-helix, Pectin lyase-like"/>
    <property type="match status" value="1"/>
</dbReference>
<dbReference type="EMBL" id="SMFK01000031">
    <property type="protein sequence ID" value="TDD93421.1"/>
    <property type="molecule type" value="Genomic_DNA"/>
</dbReference>
<dbReference type="InterPro" id="IPR012334">
    <property type="entry name" value="Pectin_lyas_fold"/>
</dbReference>
<dbReference type="Proteomes" id="UP000295479">
    <property type="component" value="Unassembled WGS sequence"/>
</dbReference>
<dbReference type="InterPro" id="IPR011050">
    <property type="entry name" value="Pectin_lyase_fold/virulence"/>
</dbReference>
<protein>
    <recommendedName>
        <fullName evidence="3">Right-handed parallel beta-helix repeat-containing protein</fullName>
    </recommendedName>
</protein>
<dbReference type="OrthoDB" id="6475864at2"/>
<dbReference type="CDD" id="cd14251">
    <property type="entry name" value="PL-6"/>
    <property type="match status" value="1"/>
</dbReference>
<gene>
    <name evidence="1" type="ORF">E0F76_19150</name>
</gene>
<dbReference type="SUPFAM" id="SSF51126">
    <property type="entry name" value="Pectin lyase-like"/>
    <property type="match status" value="1"/>
</dbReference>
<evidence type="ECO:0000313" key="1">
    <source>
        <dbReference type="EMBL" id="TDD93421.1"/>
    </source>
</evidence>
<name>A0A4R5C1I4_9FLAO</name>
<evidence type="ECO:0008006" key="3">
    <source>
        <dbReference type="Google" id="ProtNLM"/>
    </source>
</evidence>
<proteinExistence type="predicted"/>
<comment type="caution">
    <text evidence="1">The sequence shown here is derived from an EMBL/GenBank/DDBJ whole genome shotgun (WGS) entry which is preliminary data.</text>
</comment>
<organism evidence="1 2">
    <name type="scientific">Flavobacterium cellulosilyticum</name>
    <dbReference type="NCBI Taxonomy" id="2541731"/>
    <lineage>
        <taxon>Bacteria</taxon>
        <taxon>Pseudomonadati</taxon>
        <taxon>Bacteroidota</taxon>
        <taxon>Flavobacteriia</taxon>
        <taxon>Flavobacteriales</taxon>
        <taxon>Flavobacteriaceae</taxon>
        <taxon>Flavobacterium</taxon>
    </lineage>
</organism>
<accession>A0A4R5C1I4</accession>
<dbReference type="Pfam" id="PF14592">
    <property type="entry name" value="Chondroitinas_B"/>
    <property type="match status" value="1"/>
</dbReference>
<dbReference type="InterPro" id="IPR039513">
    <property type="entry name" value="PL-6"/>
</dbReference>
<keyword evidence="2" id="KW-1185">Reference proteome</keyword>
<reference evidence="1 2" key="1">
    <citation type="submission" date="2019-03" db="EMBL/GenBank/DDBJ databases">
        <title>Flavobacterium AR-3-4 sp. nov. isolated from arctic soil.</title>
        <authorList>
            <person name="Chaudhary D.K."/>
        </authorList>
    </citation>
    <scope>NUCLEOTIDE SEQUENCE [LARGE SCALE GENOMIC DNA]</scope>
    <source>
        <strain evidence="1 2">AR-3-4</strain>
    </source>
</reference>
<sequence>MQLFFILISFTFQAHLVNTNAELTSAITNSTSGTTITLAKGTWTNVQISIQKTGTASNLIILKAQTAGSVFFQGNSYIKIGGEYVYIEGVVFQNPSGLTVSSSTITPVITFKASTECKNCKVTNVNIDSYNGTSSQSTSTFKWILLYGEYNEISYCSFLGKYGLGSIINDNRDTSTPHYSKIHHNYFGGRTPVIEVNVLNDQDAIGIGNSATSLLPSYTEVYDNYFYNFSGEIEVISNKSRNNKYYYNSFRDYQGCLKLRHVDNCEVFNNFFIANNKLFSGGIWIIGENHNAYNNYIEGVNSKKI</sequence>
<dbReference type="AlphaFoldDB" id="A0A4R5C1I4"/>
<evidence type="ECO:0000313" key="2">
    <source>
        <dbReference type="Proteomes" id="UP000295479"/>
    </source>
</evidence>